<feature type="region of interest" description="Disordered" evidence="1">
    <location>
        <begin position="72"/>
        <end position="95"/>
    </location>
</feature>
<dbReference type="HOGENOM" id="CLU_2371915_0_0_4"/>
<evidence type="ECO:0000256" key="1">
    <source>
        <dbReference type="SAM" id="MobiDB-lite"/>
    </source>
</evidence>
<evidence type="ECO:0000313" key="3">
    <source>
        <dbReference type="Proteomes" id="UP000016223"/>
    </source>
</evidence>
<dbReference type="KEGG" id="vpd:VAPA_1c07160"/>
<evidence type="ECO:0000313" key="2">
    <source>
        <dbReference type="EMBL" id="AGU47845.1"/>
    </source>
</evidence>
<name>T1X6P9_VARPD</name>
<dbReference type="EMBL" id="CP003911">
    <property type="protein sequence ID" value="AGU47845.1"/>
    <property type="molecule type" value="Genomic_DNA"/>
</dbReference>
<accession>T1X6P9</accession>
<organism evidence="2 3">
    <name type="scientific">Variovorax paradoxus B4</name>
    <dbReference type="NCBI Taxonomy" id="1246301"/>
    <lineage>
        <taxon>Bacteria</taxon>
        <taxon>Pseudomonadati</taxon>
        <taxon>Pseudomonadota</taxon>
        <taxon>Betaproteobacteria</taxon>
        <taxon>Burkholderiales</taxon>
        <taxon>Comamonadaceae</taxon>
        <taxon>Variovorax</taxon>
    </lineage>
</organism>
<protein>
    <submittedName>
        <fullName evidence="2">Putative transposase</fullName>
    </submittedName>
</protein>
<sequence length="95" mass="10378">MCCSDRLNPPLLSSRRRAAAVTNVGSDRSQLCKMALDAREAMGKTKLQAPTDRGYFNDTEFKACEDASIAPYVPKPITSPRRPRDASTRATSSIS</sequence>
<dbReference type="Proteomes" id="UP000016223">
    <property type="component" value="Chromosome 1"/>
</dbReference>
<proteinExistence type="predicted"/>
<dbReference type="AlphaFoldDB" id="T1X6P9"/>
<gene>
    <name evidence="2" type="ORF">VAPA_1c07160</name>
</gene>
<reference evidence="2 3" key="1">
    <citation type="submission" date="2012-10" db="EMBL/GenBank/DDBJ databases">
        <title>Genome sequence of Variovorax paradoxus B4.</title>
        <authorList>
            <person name="Schuldes J."/>
            <person name="Brandt U."/>
            <person name="Hiessl S."/>
            <person name="Wuebbeler J.H."/>
            <person name="Thuermer A."/>
            <person name="Steinbuechel A."/>
            <person name="Daniel R."/>
        </authorList>
    </citation>
    <scope>NUCLEOTIDE SEQUENCE [LARGE SCALE GENOMIC DNA]</scope>
    <source>
        <strain evidence="2 3">B4</strain>
    </source>
</reference>